<name>A0A1R3G723_9ROSI</name>
<keyword evidence="2" id="KW-1185">Reference proteome</keyword>
<evidence type="ECO:0000313" key="1">
    <source>
        <dbReference type="EMBL" id="OMO53895.1"/>
    </source>
</evidence>
<gene>
    <name evidence="1" type="ORF">COLO4_36639</name>
</gene>
<evidence type="ECO:0000313" key="2">
    <source>
        <dbReference type="Proteomes" id="UP000187203"/>
    </source>
</evidence>
<comment type="caution">
    <text evidence="1">The sequence shown here is derived from an EMBL/GenBank/DDBJ whole genome shotgun (WGS) entry which is preliminary data.</text>
</comment>
<organism evidence="1 2">
    <name type="scientific">Corchorus olitorius</name>
    <dbReference type="NCBI Taxonomy" id="93759"/>
    <lineage>
        <taxon>Eukaryota</taxon>
        <taxon>Viridiplantae</taxon>
        <taxon>Streptophyta</taxon>
        <taxon>Embryophyta</taxon>
        <taxon>Tracheophyta</taxon>
        <taxon>Spermatophyta</taxon>
        <taxon>Magnoliopsida</taxon>
        <taxon>eudicotyledons</taxon>
        <taxon>Gunneridae</taxon>
        <taxon>Pentapetalae</taxon>
        <taxon>rosids</taxon>
        <taxon>malvids</taxon>
        <taxon>Malvales</taxon>
        <taxon>Malvaceae</taxon>
        <taxon>Grewioideae</taxon>
        <taxon>Apeibeae</taxon>
        <taxon>Corchorus</taxon>
    </lineage>
</organism>
<dbReference type="Proteomes" id="UP000187203">
    <property type="component" value="Unassembled WGS sequence"/>
</dbReference>
<reference evidence="2" key="1">
    <citation type="submission" date="2013-09" db="EMBL/GenBank/DDBJ databases">
        <title>Corchorus olitorius genome sequencing.</title>
        <authorList>
            <person name="Alam M."/>
            <person name="Haque M.S."/>
            <person name="Islam M.S."/>
            <person name="Emdad E.M."/>
            <person name="Islam M.M."/>
            <person name="Ahmed B."/>
            <person name="Halim A."/>
            <person name="Hossen Q.M.M."/>
            <person name="Hossain M.Z."/>
            <person name="Ahmed R."/>
            <person name="Khan M.M."/>
            <person name="Islam R."/>
            <person name="Rashid M.M."/>
            <person name="Khan S.A."/>
            <person name="Rahman M.S."/>
            <person name="Alam M."/>
            <person name="Yahiya A.S."/>
            <person name="Khan M.S."/>
            <person name="Azam M.S."/>
            <person name="Haque T."/>
            <person name="Lashkar M.Z.H."/>
            <person name="Akhand A.I."/>
            <person name="Morshed G."/>
            <person name="Roy S."/>
            <person name="Uddin K.S."/>
            <person name="Rabeya T."/>
            <person name="Hossain A.S."/>
            <person name="Chowdhury A."/>
            <person name="Snigdha A.R."/>
            <person name="Mortoza M.S."/>
            <person name="Matin S.A."/>
            <person name="Hoque S.M.E."/>
            <person name="Islam M.K."/>
            <person name="Roy D.K."/>
            <person name="Haider R."/>
            <person name="Moosa M.M."/>
            <person name="Elias S.M."/>
            <person name="Hasan A.M."/>
            <person name="Jahan S."/>
            <person name="Shafiuddin M."/>
            <person name="Mahmood N."/>
            <person name="Shommy N.S."/>
        </authorList>
    </citation>
    <scope>NUCLEOTIDE SEQUENCE [LARGE SCALE GENOMIC DNA]</scope>
    <source>
        <strain evidence="2">cv. O-4</strain>
    </source>
</reference>
<accession>A0A1R3G723</accession>
<protein>
    <submittedName>
        <fullName evidence="1">Uncharacterized protein</fullName>
    </submittedName>
</protein>
<dbReference type="AlphaFoldDB" id="A0A1R3G723"/>
<proteinExistence type="predicted"/>
<sequence length="65" mass="7145">MENRGEGRTYLKIGPIQRQIWVGEVEASLLVESRLPSATGLNSDTVDYGGNSGGLILRRSKGRER</sequence>
<dbReference type="EMBL" id="AWUE01023415">
    <property type="protein sequence ID" value="OMO53895.1"/>
    <property type="molecule type" value="Genomic_DNA"/>
</dbReference>